<reference evidence="11 12" key="1">
    <citation type="journal article" date="2019" name="Int. J. Syst. Evol. Microbiol.">
        <title>The Global Catalogue of Microorganisms (GCM) 10K type strain sequencing project: providing services to taxonomists for standard genome sequencing and annotation.</title>
        <authorList>
            <consortium name="The Broad Institute Genomics Platform"/>
            <consortium name="The Broad Institute Genome Sequencing Center for Infectious Disease"/>
            <person name="Wu L."/>
            <person name="Ma J."/>
        </authorList>
    </citation>
    <scope>NUCLEOTIDE SEQUENCE [LARGE SCALE GENOMIC DNA]</scope>
    <source>
        <strain evidence="11 12">JCM 14545</strain>
    </source>
</reference>
<sequence>MLASLLAAGTALVPASVSAAPAVKPPLYKDASKPVFQRVDDLMRRMSLTDKIAQMMQAERNATTPASAAKLRLGSILSGGGSSPTPNTAESWADTYDAYQRAAVDTPLGIPTIYGVDAVHGNNNVYGSTVFPHNVGLGAAHDPALVQKIGRATAEEVSATGVDWDFAPCLCVVRDERWGRSYESFGEKPENAVSNATVINGLQGGSLNGPASVLATAKHFIGDGGTTGGVDQGNTQISEKELRAVHLPPFSEAIKRGVGSFMVSFNSWNGVKDHGNKYLITDLLKGELGFTGLVVSDWNGVDQIDGQPGFTPAEVTQSVNAGIDMFMVPSDYQKFMDYMKSEYQAGRIPMSRIDDANRRILTKKFELGLFERPMTDRSYLQTVGSREHRALARQAVRESQVLLKNDGALPLKKNGNRIFVAGKNANDMGNQAGGWTISWQGQSGPAIPGSTILDGIKASAGKSTKVAYDREADGIDQSYQAAVVVIGETPYAEGQGDRPNGLNLDPEDLATLAKVKATGVPTVAVLVSGRPLDVSKQLPWLNAFVASWLPGTAGEGVADVLFGDYKPTGKLAVSWPASATQEPVNAGDGKKPLFPYGFGLTYRK</sequence>
<protein>
    <recommendedName>
        <fullName evidence="3">beta-glucosidase</fullName>
        <ecNumber evidence="3">3.2.1.21</ecNumber>
    </recommendedName>
</protein>
<dbReference type="Gene3D" id="3.20.20.300">
    <property type="entry name" value="Glycoside hydrolase, family 3, N-terminal domain"/>
    <property type="match status" value="1"/>
</dbReference>
<dbReference type="PRINTS" id="PR00133">
    <property type="entry name" value="GLHYDRLASE3"/>
</dbReference>
<dbReference type="EC" id="3.2.1.21" evidence="3"/>
<comment type="catalytic activity">
    <reaction evidence="1">
        <text>Hydrolysis of terminal, non-reducing beta-D-glucosyl residues with release of beta-D-glucose.</text>
        <dbReference type="EC" id="3.2.1.21"/>
    </reaction>
</comment>
<dbReference type="PANTHER" id="PTHR30620">
    <property type="entry name" value="PERIPLASMIC BETA-GLUCOSIDASE-RELATED"/>
    <property type="match status" value="1"/>
</dbReference>
<proteinExistence type="inferred from homology"/>
<accession>A0ABN2RVD4</accession>
<evidence type="ECO:0000256" key="3">
    <source>
        <dbReference type="ARBA" id="ARBA00012744"/>
    </source>
</evidence>
<dbReference type="PANTHER" id="PTHR30620:SF16">
    <property type="entry name" value="LYSOSOMAL BETA GLUCOSIDASE"/>
    <property type="match status" value="1"/>
</dbReference>
<evidence type="ECO:0000313" key="11">
    <source>
        <dbReference type="EMBL" id="GAA1975519.1"/>
    </source>
</evidence>
<evidence type="ECO:0000256" key="2">
    <source>
        <dbReference type="ARBA" id="ARBA00005336"/>
    </source>
</evidence>
<evidence type="ECO:0000256" key="7">
    <source>
        <dbReference type="RuleBase" id="RU361161"/>
    </source>
</evidence>
<dbReference type="SUPFAM" id="SSF52279">
    <property type="entry name" value="Beta-D-glucan exohydrolase, C-terminal domain"/>
    <property type="match status" value="1"/>
</dbReference>
<comment type="similarity">
    <text evidence="2 7">Belongs to the glycosyl hydrolase 3 family.</text>
</comment>
<dbReference type="InterPro" id="IPR051915">
    <property type="entry name" value="Cellulose_Degrad_GH3"/>
</dbReference>
<feature type="signal peptide" evidence="8">
    <location>
        <begin position="1"/>
        <end position="19"/>
    </location>
</feature>
<name>A0ABN2RVD4_9PSEU</name>
<dbReference type="PROSITE" id="PS00775">
    <property type="entry name" value="GLYCOSYL_HYDROL_F3"/>
    <property type="match status" value="1"/>
</dbReference>
<dbReference type="EMBL" id="BAAANN010000026">
    <property type="protein sequence ID" value="GAA1975519.1"/>
    <property type="molecule type" value="Genomic_DNA"/>
</dbReference>
<organism evidence="11 12">
    <name type="scientific">Amycolatopsis minnesotensis</name>
    <dbReference type="NCBI Taxonomy" id="337894"/>
    <lineage>
        <taxon>Bacteria</taxon>
        <taxon>Bacillati</taxon>
        <taxon>Actinomycetota</taxon>
        <taxon>Actinomycetes</taxon>
        <taxon>Pseudonocardiales</taxon>
        <taxon>Pseudonocardiaceae</taxon>
        <taxon>Amycolatopsis</taxon>
    </lineage>
</organism>
<evidence type="ECO:0000256" key="4">
    <source>
        <dbReference type="ARBA" id="ARBA00022729"/>
    </source>
</evidence>
<feature type="domain" description="Glycoside hydrolase family 3 C-terminal" evidence="10">
    <location>
        <begin position="401"/>
        <end position="602"/>
    </location>
</feature>
<keyword evidence="6 7" id="KW-0326">Glycosidase</keyword>
<evidence type="ECO:0000313" key="12">
    <source>
        <dbReference type="Proteomes" id="UP001501116"/>
    </source>
</evidence>
<dbReference type="Gene3D" id="3.40.50.1700">
    <property type="entry name" value="Glycoside hydrolase family 3 C-terminal domain"/>
    <property type="match status" value="1"/>
</dbReference>
<dbReference type="SUPFAM" id="SSF51445">
    <property type="entry name" value="(Trans)glycosidases"/>
    <property type="match status" value="1"/>
</dbReference>
<dbReference type="InterPro" id="IPR036881">
    <property type="entry name" value="Glyco_hydro_3_C_sf"/>
</dbReference>
<dbReference type="InterPro" id="IPR019800">
    <property type="entry name" value="Glyco_hydro_3_AS"/>
</dbReference>
<evidence type="ECO:0000259" key="9">
    <source>
        <dbReference type="Pfam" id="PF00933"/>
    </source>
</evidence>
<evidence type="ECO:0000256" key="1">
    <source>
        <dbReference type="ARBA" id="ARBA00000448"/>
    </source>
</evidence>
<keyword evidence="5 7" id="KW-0378">Hydrolase</keyword>
<keyword evidence="4 8" id="KW-0732">Signal</keyword>
<dbReference type="GO" id="GO:0016787">
    <property type="term" value="F:hydrolase activity"/>
    <property type="evidence" value="ECO:0007669"/>
    <property type="project" value="UniProtKB-KW"/>
</dbReference>
<dbReference type="InterPro" id="IPR017853">
    <property type="entry name" value="GH"/>
</dbReference>
<evidence type="ECO:0000256" key="8">
    <source>
        <dbReference type="SAM" id="SignalP"/>
    </source>
</evidence>
<evidence type="ECO:0000256" key="6">
    <source>
        <dbReference type="ARBA" id="ARBA00023295"/>
    </source>
</evidence>
<feature type="chain" id="PRO_5046964162" description="beta-glucosidase" evidence="8">
    <location>
        <begin position="20"/>
        <end position="604"/>
    </location>
</feature>
<dbReference type="InterPro" id="IPR036962">
    <property type="entry name" value="Glyco_hydro_3_N_sf"/>
</dbReference>
<dbReference type="Pfam" id="PF01915">
    <property type="entry name" value="Glyco_hydro_3_C"/>
    <property type="match status" value="1"/>
</dbReference>
<evidence type="ECO:0000256" key="5">
    <source>
        <dbReference type="ARBA" id="ARBA00022801"/>
    </source>
</evidence>
<dbReference type="InterPro" id="IPR001764">
    <property type="entry name" value="Glyco_hydro_3_N"/>
</dbReference>
<evidence type="ECO:0000259" key="10">
    <source>
        <dbReference type="Pfam" id="PF01915"/>
    </source>
</evidence>
<dbReference type="Pfam" id="PF00933">
    <property type="entry name" value="Glyco_hydro_3"/>
    <property type="match status" value="1"/>
</dbReference>
<feature type="domain" description="Glycoside hydrolase family 3 N-terminal" evidence="9">
    <location>
        <begin position="48"/>
        <end position="362"/>
    </location>
</feature>
<comment type="caution">
    <text evidence="11">The sequence shown here is derived from an EMBL/GenBank/DDBJ whole genome shotgun (WGS) entry which is preliminary data.</text>
</comment>
<dbReference type="Proteomes" id="UP001501116">
    <property type="component" value="Unassembled WGS sequence"/>
</dbReference>
<dbReference type="InterPro" id="IPR002772">
    <property type="entry name" value="Glyco_hydro_3_C"/>
</dbReference>
<keyword evidence="12" id="KW-1185">Reference proteome</keyword>
<gene>
    <name evidence="11" type="ORF">GCM10009754_58730</name>
</gene>